<comment type="caution">
    <text evidence="4">The sequence shown here is derived from an EMBL/GenBank/DDBJ whole genome shotgun (WGS) entry which is preliminary data.</text>
</comment>
<dbReference type="NCBIfam" id="TIGR03830">
    <property type="entry name" value="CxxCG_CxxCG_HTH"/>
    <property type="match status" value="1"/>
</dbReference>
<evidence type="ECO:0000313" key="5">
    <source>
        <dbReference type="EMBL" id="GFP39608.1"/>
    </source>
</evidence>
<dbReference type="EMBL" id="BLRU01000061">
    <property type="protein sequence ID" value="GFP19318.1"/>
    <property type="molecule type" value="Genomic_DNA"/>
</dbReference>
<dbReference type="EMBL" id="BLSD01000068">
    <property type="protein sequence ID" value="GFP39608.1"/>
    <property type="molecule type" value="Genomic_DNA"/>
</dbReference>
<accession>A0A6V8PFX6</accession>
<evidence type="ECO:0000313" key="4">
    <source>
        <dbReference type="EMBL" id="GFP30594.1"/>
    </source>
</evidence>
<dbReference type="Pfam" id="PF13274">
    <property type="entry name" value="SocA_Panacea"/>
    <property type="match status" value="1"/>
</dbReference>
<sequence length="345" mass="40676">MTFKEIGMKRDICPVCEAEREIKIGLKKEMLAINNELIEIEARVEYCATCKEFFADVEAEEENIQKAYRAYRQTHDLLQPEEIREIRERYGISQRAFSRLLGWGEITLHRYESGALQDEAHNNELLLMKDPDNFRLLFERGQDKLAPHLIRQIEKRLVGLSSEKHQNWFKKYLESFFGFARIDIYSGFRHFDLDKFESAIMFFARHPGGVLKTKLNKLAWYFDFLYFKKLGVSVTGTVYIRLPYGPVPKNYDFFLHKLVSEEALLMEEKIFDKARDIIGEIYLAAEEPDLSFLTVEERQCLEQVDKHFQNLNAAEISRYSHEEAGYQNTKDGDMISYEWAKDLKI</sequence>
<dbReference type="RefSeq" id="WP_176235834.1">
    <property type="nucleotide sequence ID" value="NZ_BLRU01000061.1"/>
</dbReference>
<evidence type="ECO:0000259" key="1">
    <source>
        <dbReference type="PROSITE" id="PS50943"/>
    </source>
</evidence>
<name>A0A6V8PFX6_9ACTN</name>
<dbReference type="Proteomes" id="UP000574717">
    <property type="component" value="Unassembled WGS sequence"/>
</dbReference>
<dbReference type="Proteomes" id="UP000585609">
    <property type="component" value="Unassembled WGS sequence"/>
</dbReference>
<dbReference type="AlphaFoldDB" id="A0A6V8PFX6"/>
<evidence type="ECO:0000313" key="2">
    <source>
        <dbReference type="EMBL" id="GFP19318.1"/>
    </source>
</evidence>
<organism evidence="4 9">
    <name type="scientific">Candidatus Hakubella thermalkaliphila</name>
    <dbReference type="NCBI Taxonomy" id="2754717"/>
    <lineage>
        <taxon>Bacteria</taxon>
        <taxon>Bacillati</taxon>
        <taxon>Actinomycetota</taxon>
        <taxon>Actinomycetota incertae sedis</taxon>
        <taxon>Candidatus Hakubellales</taxon>
        <taxon>Candidatus Hakubellaceae</taxon>
        <taxon>Candidatus Hakubella</taxon>
    </lineage>
</organism>
<evidence type="ECO:0000313" key="7">
    <source>
        <dbReference type="Proteomes" id="UP000574717"/>
    </source>
</evidence>
<evidence type="ECO:0000313" key="9">
    <source>
        <dbReference type="Proteomes" id="UP000588083"/>
    </source>
</evidence>
<dbReference type="SUPFAM" id="SSF47413">
    <property type="entry name" value="lambda repressor-like DNA-binding domains"/>
    <property type="match status" value="1"/>
</dbReference>
<reference evidence="6 7" key="1">
    <citation type="journal article" date="2020" name="Front. Microbiol.">
        <title>Single-cell genomics of novel Actinobacteria with the Wood-Ljungdahl pathway discovered in a serpentinizing system.</title>
        <authorList>
            <person name="Merino N."/>
            <person name="Kawai M."/>
            <person name="Boyd E.S."/>
            <person name="Colman D.R."/>
            <person name="McGlynn S.E."/>
            <person name="Nealson K.H."/>
            <person name="Kurokawa K."/>
            <person name="Hongoh Y."/>
        </authorList>
    </citation>
    <scope>NUCLEOTIDE SEQUENCE [LARGE SCALE GENOMIC DNA]</scope>
    <source>
        <strain evidence="2 7">S03</strain>
        <strain evidence="3 8">S09_30</strain>
        <strain evidence="4 9">S34</strain>
        <strain evidence="5 6">S47</strain>
    </source>
</reference>
<dbReference type="EMBL" id="BLRZ01000080">
    <property type="protein sequence ID" value="GFP30594.1"/>
    <property type="molecule type" value="Genomic_DNA"/>
</dbReference>
<dbReference type="InterPro" id="IPR010982">
    <property type="entry name" value="Lambda_DNA-bd_dom_sf"/>
</dbReference>
<dbReference type="InterPro" id="IPR001387">
    <property type="entry name" value="Cro/C1-type_HTH"/>
</dbReference>
<dbReference type="Pfam" id="PF15731">
    <property type="entry name" value="MqsA_antitoxin"/>
    <property type="match status" value="1"/>
</dbReference>
<evidence type="ECO:0000313" key="8">
    <source>
        <dbReference type="Proteomes" id="UP000585609"/>
    </source>
</evidence>
<protein>
    <recommendedName>
        <fullName evidence="1">HTH cro/C1-type domain-containing protein</fullName>
    </recommendedName>
</protein>
<dbReference type="PROSITE" id="PS50943">
    <property type="entry name" value="HTH_CROC1"/>
    <property type="match status" value="1"/>
</dbReference>
<dbReference type="InterPro" id="IPR032758">
    <property type="entry name" value="MqsA/HigA-2"/>
</dbReference>
<evidence type="ECO:0000313" key="6">
    <source>
        <dbReference type="Proteomes" id="UP000569018"/>
    </source>
</evidence>
<dbReference type="EMBL" id="BLRW01000032">
    <property type="protein sequence ID" value="GFP22933.1"/>
    <property type="molecule type" value="Genomic_DNA"/>
</dbReference>
<keyword evidence="9" id="KW-1185">Reference proteome</keyword>
<dbReference type="GO" id="GO:0003677">
    <property type="term" value="F:DNA binding"/>
    <property type="evidence" value="ECO:0007669"/>
    <property type="project" value="InterPro"/>
</dbReference>
<evidence type="ECO:0000313" key="3">
    <source>
        <dbReference type="EMBL" id="GFP22933.1"/>
    </source>
</evidence>
<dbReference type="Proteomes" id="UP000569018">
    <property type="component" value="Unassembled WGS sequence"/>
</dbReference>
<dbReference type="InterPro" id="IPR022452">
    <property type="entry name" value="MqsA"/>
</dbReference>
<dbReference type="Gene3D" id="1.10.260.40">
    <property type="entry name" value="lambda repressor-like DNA-binding domains"/>
    <property type="match status" value="1"/>
</dbReference>
<gene>
    <name evidence="2" type="ORF">HKBW3S03_00823</name>
    <name evidence="3" type="ORF">HKBW3S09_00400</name>
    <name evidence="4" type="ORF">HKBW3S34_01514</name>
    <name evidence="5" type="ORF">HKBW3S47_01306</name>
</gene>
<dbReference type="CDD" id="cd00093">
    <property type="entry name" value="HTH_XRE"/>
    <property type="match status" value="1"/>
</dbReference>
<feature type="domain" description="HTH cro/C1-type" evidence="1">
    <location>
        <begin position="83"/>
        <end position="114"/>
    </location>
</feature>
<proteinExistence type="predicted"/>
<dbReference type="InterPro" id="IPR025272">
    <property type="entry name" value="SocA_Panacea"/>
</dbReference>
<dbReference type="Proteomes" id="UP000588083">
    <property type="component" value="Unassembled WGS sequence"/>
</dbReference>